<protein>
    <submittedName>
        <fullName evidence="1">Uncharacterized protein</fullName>
    </submittedName>
</protein>
<evidence type="ECO:0000313" key="2">
    <source>
        <dbReference type="Proteomes" id="UP001164250"/>
    </source>
</evidence>
<organism evidence="1 2">
    <name type="scientific">Pistacia atlantica</name>
    <dbReference type="NCBI Taxonomy" id="434234"/>
    <lineage>
        <taxon>Eukaryota</taxon>
        <taxon>Viridiplantae</taxon>
        <taxon>Streptophyta</taxon>
        <taxon>Embryophyta</taxon>
        <taxon>Tracheophyta</taxon>
        <taxon>Spermatophyta</taxon>
        <taxon>Magnoliopsida</taxon>
        <taxon>eudicotyledons</taxon>
        <taxon>Gunneridae</taxon>
        <taxon>Pentapetalae</taxon>
        <taxon>rosids</taxon>
        <taxon>malvids</taxon>
        <taxon>Sapindales</taxon>
        <taxon>Anacardiaceae</taxon>
        <taxon>Pistacia</taxon>
    </lineage>
</organism>
<dbReference type="Proteomes" id="UP001164250">
    <property type="component" value="Chromosome 13"/>
</dbReference>
<keyword evidence="2" id="KW-1185">Reference proteome</keyword>
<evidence type="ECO:0000313" key="1">
    <source>
        <dbReference type="EMBL" id="KAJ0078479.1"/>
    </source>
</evidence>
<gene>
    <name evidence="1" type="ORF">Patl1_23947</name>
</gene>
<reference evidence="2" key="1">
    <citation type="journal article" date="2023" name="G3 (Bethesda)">
        <title>Genome assembly and association tests identify interacting loci associated with vigor, precocity, and sex in interspecific pistachio rootstocks.</title>
        <authorList>
            <person name="Palmer W."/>
            <person name="Jacygrad E."/>
            <person name="Sagayaradj S."/>
            <person name="Cavanaugh K."/>
            <person name="Han R."/>
            <person name="Bertier L."/>
            <person name="Beede B."/>
            <person name="Kafkas S."/>
            <person name="Golino D."/>
            <person name="Preece J."/>
            <person name="Michelmore R."/>
        </authorList>
    </citation>
    <scope>NUCLEOTIDE SEQUENCE [LARGE SCALE GENOMIC DNA]</scope>
</reference>
<dbReference type="EMBL" id="CM047909">
    <property type="protein sequence ID" value="KAJ0078479.1"/>
    <property type="molecule type" value="Genomic_DNA"/>
</dbReference>
<comment type="caution">
    <text evidence="1">The sequence shown here is derived from an EMBL/GenBank/DDBJ whole genome shotgun (WGS) entry which is preliminary data.</text>
</comment>
<sequence>MPMKSIVASNAMILGLGRNGEVRKARMVFDRMREKDDATWSAMIKVYEKRGFELEVFQLGKS</sequence>
<proteinExistence type="predicted"/>
<name>A0ACC0ZWY6_9ROSI</name>
<accession>A0ACC0ZWY6</accession>